<evidence type="ECO:0000313" key="1">
    <source>
        <dbReference type="EMBL" id="MBH0778488.1"/>
    </source>
</evidence>
<name>A0A931IEZ9_9NOCA</name>
<dbReference type="AlphaFoldDB" id="A0A931IEZ9"/>
<accession>A0A931IEZ9</accession>
<dbReference type="EMBL" id="JADMLG010000007">
    <property type="protein sequence ID" value="MBH0778488.1"/>
    <property type="molecule type" value="Genomic_DNA"/>
</dbReference>
<dbReference type="Proteomes" id="UP000655751">
    <property type="component" value="Unassembled WGS sequence"/>
</dbReference>
<protein>
    <submittedName>
        <fullName evidence="1">Uncharacterized protein</fullName>
    </submittedName>
</protein>
<organism evidence="1 2">
    <name type="scientific">Nocardia bovistercoris</name>
    <dbReference type="NCBI Taxonomy" id="2785916"/>
    <lineage>
        <taxon>Bacteria</taxon>
        <taxon>Bacillati</taxon>
        <taxon>Actinomycetota</taxon>
        <taxon>Actinomycetes</taxon>
        <taxon>Mycobacteriales</taxon>
        <taxon>Nocardiaceae</taxon>
        <taxon>Nocardia</taxon>
    </lineage>
</organism>
<proteinExistence type="predicted"/>
<sequence length="171" mass="18502">MRYRLAIVAPSAIDVIQHAGGWLFDRNTAGWEVTVLVADHTDVRPLRILGATVLDMEQSLAGSAHPTWPDAVAIASETYRSDSRVREGVLDCLDRGLIEVAVWGDGLPSELERRAAGHARHRVSVAARAFKACALSAAGRPVGAVEPMEVFRVGQRPPRVHGREADLVPTI</sequence>
<reference evidence="1" key="1">
    <citation type="submission" date="2020-11" db="EMBL/GenBank/DDBJ databases">
        <title>Nocardia NEAU-351.nov., a novel actinomycete isolated from the cow dung.</title>
        <authorList>
            <person name="Zhang X."/>
        </authorList>
    </citation>
    <scope>NUCLEOTIDE SEQUENCE</scope>
    <source>
        <strain evidence="1">NEAU-351</strain>
    </source>
</reference>
<evidence type="ECO:0000313" key="2">
    <source>
        <dbReference type="Proteomes" id="UP000655751"/>
    </source>
</evidence>
<dbReference type="RefSeq" id="WP_196150831.1">
    <property type="nucleotide sequence ID" value="NZ_JADMLG010000007.1"/>
</dbReference>
<comment type="caution">
    <text evidence="1">The sequence shown here is derived from an EMBL/GenBank/DDBJ whole genome shotgun (WGS) entry which is preliminary data.</text>
</comment>
<gene>
    <name evidence="1" type="ORF">IT779_19600</name>
</gene>
<keyword evidence="2" id="KW-1185">Reference proteome</keyword>